<dbReference type="InterPro" id="IPR011055">
    <property type="entry name" value="Dup_hybrid_motif"/>
</dbReference>
<accession>A0A3P3VZY9</accession>
<dbReference type="OrthoDB" id="9809488at2"/>
<dbReference type="PANTHER" id="PTHR21666">
    <property type="entry name" value="PEPTIDASE-RELATED"/>
    <property type="match status" value="1"/>
</dbReference>
<dbReference type="CDD" id="cd12797">
    <property type="entry name" value="M23_peptidase"/>
    <property type="match status" value="1"/>
</dbReference>
<keyword evidence="3" id="KW-1185">Reference proteome</keyword>
<comment type="caution">
    <text evidence="2">The sequence shown here is derived from an EMBL/GenBank/DDBJ whole genome shotgun (WGS) entry which is preliminary data.</text>
</comment>
<reference evidence="2 3" key="1">
    <citation type="submission" date="2018-11" db="EMBL/GenBank/DDBJ databases">
        <title>Flavobacterium sp. nov., YIM 102701-2 draft genome.</title>
        <authorList>
            <person name="Li G."/>
            <person name="Jiang Y."/>
        </authorList>
    </citation>
    <scope>NUCLEOTIDE SEQUENCE [LARGE SCALE GENOMIC DNA]</scope>
    <source>
        <strain evidence="2 3">YIM 102701-2</strain>
    </source>
</reference>
<name>A0A3P3VZY9_9FLAO</name>
<dbReference type="EMBL" id="RQVQ01000044">
    <property type="protein sequence ID" value="RRJ88074.1"/>
    <property type="molecule type" value="Genomic_DNA"/>
</dbReference>
<dbReference type="Gene3D" id="2.70.70.10">
    <property type="entry name" value="Glucose Permease (Domain IIA)"/>
    <property type="match status" value="1"/>
</dbReference>
<feature type="domain" description="M23ase beta-sheet core" evidence="1">
    <location>
        <begin position="146"/>
        <end position="246"/>
    </location>
</feature>
<dbReference type="InterPro" id="IPR016047">
    <property type="entry name" value="M23ase_b-sheet_dom"/>
</dbReference>
<evidence type="ECO:0000259" key="1">
    <source>
        <dbReference type="Pfam" id="PF01551"/>
    </source>
</evidence>
<sequence length="277" mass="31700">MKIKILIIFCFIGIFGYGQDHLFPKQELSQYDINPTLEYKNDSLFIVINNSLKSPLRFQIYTDNEIINKEHHLKDTLLLAPLESKTLTYYIPKLKNINYTFETFIGNPLQVIVPNEIKFPFPKGKDYNIIQGYNGVYSHNNDYNRYAIDFDLKVNDTISSVDDGVVIGVIENYKHGGSSKLWRDNDRSNFITIYHPHSGIYTQYGHLIYQGSLVKVGDEVKKGQPIALSGMTGFTNISHLHFNVLVPKKGQSFVSIPITFENEIKGEDLKIGDTTKH</sequence>
<dbReference type="Pfam" id="PF01551">
    <property type="entry name" value="Peptidase_M23"/>
    <property type="match status" value="1"/>
</dbReference>
<proteinExistence type="predicted"/>
<evidence type="ECO:0000313" key="2">
    <source>
        <dbReference type="EMBL" id="RRJ88074.1"/>
    </source>
</evidence>
<evidence type="ECO:0000313" key="3">
    <source>
        <dbReference type="Proteomes" id="UP000275719"/>
    </source>
</evidence>
<dbReference type="PANTHER" id="PTHR21666:SF270">
    <property type="entry name" value="MUREIN HYDROLASE ACTIVATOR ENVC"/>
    <property type="match status" value="1"/>
</dbReference>
<dbReference type="InterPro" id="IPR050570">
    <property type="entry name" value="Cell_wall_metabolism_enzyme"/>
</dbReference>
<gene>
    <name evidence="2" type="ORF">EG240_14145</name>
</gene>
<dbReference type="AlphaFoldDB" id="A0A3P3VZY9"/>
<dbReference type="RefSeq" id="WP_125020006.1">
    <property type="nucleotide sequence ID" value="NZ_RQVQ01000044.1"/>
</dbReference>
<dbReference type="Proteomes" id="UP000275719">
    <property type="component" value="Unassembled WGS sequence"/>
</dbReference>
<dbReference type="SUPFAM" id="SSF51261">
    <property type="entry name" value="Duplicated hybrid motif"/>
    <property type="match status" value="1"/>
</dbReference>
<protein>
    <submittedName>
        <fullName evidence="2">M23 family metallopeptidase</fullName>
    </submittedName>
</protein>
<dbReference type="GO" id="GO:0004222">
    <property type="term" value="F:metalloendopeptidase activity"/>
    <property type="evidence" value="ECO:0007669"/>
    <property type="project" value="TreeGrafter"/>
</dbReference>
<organism evidence="2 3">
    <name type="scientific">Paenimyroides tangerinum</name>
    <dbReference type="NCBI Taxonomy" id="2488728"/>
    <lineage>
        <taxon>Bacteria</taxon>
        <taxon>Pseudomonadati</taxon>
        <taxon>Bacteroidota</taxon>
        <taxon>Flavobacteriia</taxon>
        <taxon>Flavobacteriales</taxon>
        <taxon>Flavobacteriaceae</taxon>
        <taxon>Paenimyroides</taxon>
    </lineage>
</organism>